<dbReference type="EMBL" id="BARW01011140">
    <property type="protein sequence ID" value="GAI84483.1"/>
    <property type="molecule type" value="Genomic_DNA"/>
</dbReference>
<evidence type="ECO:0008006" key="2">
    <source>
        <dbReference type="Google" id="ProtNLM"/>
    </source>
</evidence>
<comment type="caution">
    <text evidence="1">The sequence shown here is derived from an EMBL/GenBank/DDBJ whole genome shotgun (WGS) entry which is preliminary data.</text>
</comment>
<sequence length="109" mass="12756">MVAPELTDRFLAEEAVYNYWQAIINRQYGLAECFCIYDGIWDNKIDEWEEYINIHSEDPCSFLIIYFDEFYKPTEVTGDTAVVYVRIIADKIVVPCNSNLHKKMDGSDI</sequence>
<feature type="non-terminal residue" evidence="1">
    <location>
        <position position="109"/>
    </location>
</feature>
<dbReference type="AlphaFoldDB" id="X1RV05"/>
<name>X1RV05_9ZZZZ</name>
<reference evidence="1" key="1">
    <citation type="journal article" date="2014" name="Front. Microbiol.">
        <title>High frequency of phylogenetically diverse reductive dehalogenase-homologous genes in deep subseafloor sedimentary metagenomes.</title>
        <authorList>
            <person name="Kawai M."/>
            <person name="Futagami T."/>
            <person name="Toyoda A."/>
            <person name="Takaki Y."/>
            <person name="Nishi S."/>
            <person name="Hori S."/>
            <person name="Arai W."/>
            <person name="Tsubouchi T."/>
            <person name="Morono Y."/>
            <person name="Uchiyama I."/>
            <person name="Ito T."/>
            <person name="Fujiyama A."/>
            <person name="Inagaki F."/>
            <person name="Takami H."/>
        </authorList>
    </citation>
    <scope>NUCLEOTIDE SEQUENCE</scope>
    <source>
        <strain evidence="1">Expedition CK06-06</strain>
    </source>
</reference>
<protein>
    <recommendedName>
        <fullName evidence="2">SnoaL-like domain-containing protein</fullName>
    </recommendedName>
</protein>
<gene>
    <name evidence="1" type="ORF">S12H4_21614</name>
</gene>
<organism evidence="1">
    <name type="scientific">marine sediment metagenome</name>
    <dbReference type="NCBI Taxonomy" id="412755"/>
    <lineage>
        <taxon>unclassified sequences</taxon>
        <taxon>metagenomes</taxon>
        <taxon>ecological metagenomes</taxon>
    </lineage>
</organism>
<proteinExistence type="predicted"/>
<evidence type="ECO:0000313" key="1">
    <source>
        <dbReference type="EMBL" id="GAI84483.1"/>
    </source>
</evidence>
<accession>X1RV05</accession>